<dbReference type="AlphaFoldDB" id="A0A9N7UJ12"/>
<sequence length="145" mass="15064">MVSLQSSFSSPAQCLLRAGGSRPKSPVWLPSEVTHGARLQPFSKVPAPTRRSSGGRDPLGFRRGGTHGGCSSSSSSRATCVASPLRPSAANAPQARGSAGDVGSGLRSCRDAQLPVLLQVHVESTVSIAQRSRQRCTLLVRAGCQ</sequence>
<evidence type="ECO:0000256" key="1">
    <source>
        <dbReference type="SAM" id="MobiDB-lite"/>
    </source>
</evidence>
<gene>
    <name evidence="2" type="ORF">PLEPLA_LOCUS19337</name>
</gene>
<evidence type="ECO:0000313" key="3">
    <source>
        <dbReference type="Proteomes" id="UP001153269"/>
    </source>
</evidence>
<name>A0A9N7UJ12_PLEPL</name>
<proteinExistence type="predicted"/>
<protein>
    <submittedName>
        <fullName evidence="2">Uncharacterized protein</fullName>
    </submittedName>
</protein>
<keyword evidence="3" id="KW-1185">Reference proteome</keyword>
<dbReference type="Proteomes" id="UP001153269">
    <property type="component" value="Unassembled WGS sequence"/>
</dbReference>
<organism evidence="2 3">
    <name type="scientific">Pleuronectes platessa</name>
    <name type="common">European plaice</name>
    <dbReference type="NCBI Taxonomy" id="8262"/>
    <lineage>
        <taxon>Eukaryota</taxon>
        <taxon>Metazoa</taxon>
        <taxon>Chordata</taxon>
        <taxon>Craniata</taxon>
        <taxon>Vertebrata</taxon>
        <taxon>Euteleostomi</taxon>
        <taxon>Actinopterygii</taxon>
        <taxon>Neopterygii</taxon>
        <taxon>Teleostei</taxon>
        <taxon>Neoteleostei</taxon>
        <taxon>Acanthomorphata</taxon>
        <taxon>Carangaria</taxon>
        <taxon>Pleuronectiformes</taxon>
        <taxon>Pleuronectoidei</taxon>
        <taxon>Pleuronectidae</taxon>
        <taxon>Pleuronectes</taxon>
    </lineage>
</organism>
<accession>A0A9N7UJ12</accession>
<comment type="caution">
    <text evidence="2">The sequence shown here is derived from an EMBL/GenBank/DDBJ whole genome shotgun (WGS) entry which is preliminary data.</text>
</comment>
<reference evidence="2" key="1">
    <citation type="submission" date="2020-03" db="EMBL/GenBank/DDBJ databases">
        <authorList>
            <person name="Weist P."/>
        </authorList>
    </citation>
    <scope>NUCLEOTIDE SEQUENCE</scope>
</reference>
<feature type="region of interest" description="Disordered" evidence="1">
    <location>
        <begin position="39"/>
        <end position="105"/>
    </location>
</feature>
<dbReference type="EMBL" id="CADEAL010001329">
    <property type="protein sequence ID" value="CAB1431292.1"/>
    <property type="molecule type" value="Genomic_DNA"/>
</dbReference>
<evidence type="ECO:0000313" key="2">
    <source>
        <dbReference type="EMBL" id="CAB1431292.1"/>
    </source>
</evidence>